<dbReference type="PANTHER" id="PTHR33495:SF15">
    <property type="entry name" value="STAS DOMAIN-CONTAINING PROTEIN"/>
    <property type="match status" value="1"/>
</dbReference>
<dbReference type="InterPro" id="IPR002645">
    <property type="entry name" value="STAS_dom"/>
</dbReference>
<dbReference type="InterPro" id="IPR058548">
    <property type="entry name" value="MlaB-like_STAS"/>
</dbReference>
<dbReference type="Gene3D" id="3.30.750.24">
    <property type="entry name" value="STAS domain"/>
    <property type="match status" value="1"/>
</dbReference>
<dbReference type="EMBL" id="RIZG01000002">
    <property type="protein sequence ID" value="RNF52252.1"/>
    <property type="molecule type" value="Genomic_DNA"/>
</dbReference>
<dbReference type="OrthoDB" id="278639at2"/>
<accession>A0A3M8Q970</accession>
<dbReference type="GO" id="GO:0043856">
    <property type="term" value="F:anti-sigma factor antagonist activity"/>
    <property type="evidence" value="ECO:0007669"/>
    <property type="project" value="TreeGrafter"/>
</dbReference>
<dbReference type="SUPFAM" id="SSF52091">
    <property type="entry name" value="SpoIIaa-like"/>
    <property type="match status" value="1"/>
</dbReference>
<evidence type="ECO:0000313" key="3">
    <source>
        <dbReference type="Proteomes" id="UP000280507"/>
    </source>
</evidence>
<dbReference type="InterPro" id="IPR036513">
    <property type="entry name" value="STAS_dom_sf"/>
</dbReference>
<gene>
    <name evidence="2" type="ORF">EBI00_04950</name>
</gene>
<organism evidence="2 3">
    <name type="scientific">Marinomonas hwangdonensis</name>
    <dbReference type="NCBI Taxonomy" id="1053647"/>
    <lineage>
        <taxon>Bacteria</taxon>
        <taxon>Pseudomonadati</taxon>
        <taxon>Pseudomonadota</taxon>
        <taxon>Gammaproteobacteria</taxon>
        <taxon>Oceanospirillales</taxon>
        <taxon>Oceanospirillaceae</taxon>
        <taxon>Marinomonas</taxon>
    </lineage>
</organism>
<dbReference type="PROSITE" id="PS50801">
    <property type="entry name" value="STAS"/>
    <property type="match status" value="1"/>
</dbReference>
<evidence type="ECO:0000259" key="1">
    <source>
        <dbReference type="PROSITE" id="PS50801"/>
    </source>
</evidence>
<dbReference type="PANTHER" id="PTHR33495">
    <property type="entry name" value="ANTI-SIGMA FACTOR ANTAGONIST TM_1081-RELATED-RELATED"/>
    <property type="match status" value="1"/>
</dbReference>
<reference evidence="2 3" key="1">
    <citation type="journal article" date="2012" name="Int. J. Syst. Evol. Microbiol.">
        <title>Marinomonas hwangdonensis sp. nov., isolated from seawater.</title>
        <authorList>
            <person name="Jung Y.T."/>
            <person name="Oh T.K."/>
            <person name="Yoon J.H."/>
        </authorList>
    </citation>
    <scope>NUCLEOTIDE SEQUENCE [LARGE SCALE GENOMIC DNA]</scope>
    <source>
        <strain evidence="2 3">HDW-15</strain>
    </source>
</reference>
<proteinExistence type="predicted"/>
<protein>
    <submittedName>
        <fullName evidence="2">Anti-sigma factor antagonist</fullName>
    </submittedName>
</protein>
<keyword evidence="3" id="KW-1185">Reference proteome</keyword>
<dbReference type="Pfam" id="PF13466">
    <property type="entry name" value="STAS_2"/>
    <property type="match status" value="1"/>
</dbReference>
<feature type="domain" description="STAS" evidence="1">
    <location>
        <begin position="11"/>
        <end position="108"/>
    </location>
</feature>
<dbReference type="CDD" id="cd07043">
    <property type="entry name" value="STAS_anti-anti-sigma_factors"/>
    <property type="match status" value="1"/>
</dbReference>
<sequence>MPFFPEGIILIKSSLEKKTGCLTISVIGRFDYTCHKAFKEAFGGVTATCYEVDLSETLYLDSSALGMLLLLRDNAGGEKATVRLLSPNRTVMEVLNMANFGLLFNIVE</sequence>
<dbReference type="Proteomes" id="UP000280507">
    <property type="component" value="Unassembled WGS sequence"/>
</dbReference>
<comment type="caution">
    <text evidence="2">The sequence shown here is derived from an EMBL/GenBank/DDBJ whole genome shotgun (WGS) entry which is preliminary data.</text>
</comment>
<evidence type="ECO:0000313" key="2">
    <source>
        <dbReference type="EMBL" id="RNF52252.1"/>
    </source>
</evidence>
<name>A0A3M8Q970_9GAMM</name>
<dbReference type="AlphaFoldDB" id="A0A3M8Q970"/>